<dbReference type="AlphaFoldDB" id="W6ZEX1"/>
<dbReference type="HOGENOM" id="CLU_2694396_0_0_1"/>
<protein>
    <submittedName>
        <fullName evidence="1">Uncharacterized protein</fullName>
    </submittedName>
</protein>
<keyword evidence="2" id="KW-1185">Reference proteome</keyword>
<feature type="non-terminal residue" evidence="1">
    <location>
        <position position="1"/>
    </location>
</feature>
<dbReference type="RefSeq" id="XP_007685061.1">
    <property type="nucleotide sequence ID" value="XM_007686871.1"/>
</dbReference>
<sequence>NSHPPRRCNQPCMTEDDIPLAPSAPSAPSSFLEVGFSAKTVGCPRAFRLTCPIRNPYFPHLPSFWRYTFGPFVP</sequence>
<evidence type="ECO:0000313" key="2">
    <source>
        <dbReference type="Proteomes" id="UP000054032"/>
    </source>
</evidence>
<dbReference type="EMBL" id="KI963941">
    <property type="protein sequence ID" value="EUC48423.1"/>
    <property type="molecule type" value="Genomic_DNA"/>
</dbReference>
<dbReference type="GeneID" id="19127057"/>
<proteinExistence type="predicted"/>
<gene>
    <name evidence="1" type="ORF">COCMIDRAFT_87439</name>
</gene>
<dbReference type="Proteomes" id="UP000054032">
    <property type="component" value="Unassembled WGS sequence"/>
</dbReference>
<organism evidence="1 2">
    <name type="scientific">Bipolaris oryzae ATCC 44560</name>
    <dbReference type="NCBI Taxonomy" id="930090"/>
    <lineage>
        <taxon>Eukaryota</taxon>
        <taxon>Fungi</taxon>
        <taxon>Dikarya</taxon>
        <taxon>Ascomycota</taxon>
        <taxon>Pezizomycotina</taxon>
        <taxon>Dothideomycetes</taxon>
        <taxon>Pleosporomycetidae</taxon>
        <taxon>Pleosporales</taxon>
        <taxon>Pleosporineae</taxon>
        <taxon>Pleosporaceae</taxon>
        <taxon>Bipolaris</taxon>
    </lineage>
</organism>
<accession>W6ZEX1</accession>
<evidence type="ECO:0000313" key="1">
    <source>
        <dbReference type="EMBL" id="EUC48423.1"/>
    </source>
</evidence>
<dbReference type="KEGG" id="bor:COCMIDRAFT_87439"/>
<name>W6ZEX1_COCMI</name>
<reference evidence="1 2" key="1">
    <citation type="journal article" date="2013" name="PLoS Genet.">
        <title>Comparative genome structure, secondary metabolite, and effector coding capacity across Cochliobolus pathogens.</title>
        <authorList>
            <person name="Condon B.J."/>
            <person name="Leng Y."/>
            <person name="Wu D."/>
            <person name="Bushley K.E."/>
            <person name="Ohm R.A."/>
            <person name="Otillar R."/>
            <person name="Martin J."/>
            <person name="Schackwitz W."/>
            <person name="Grimwood J."/>
            <person name="MohdZainudin N."/>
            <person name="Xue C."/>
            <person name="Wang R."/>
            <person name="Manning V.A."/>
            <person name="Dhillon B."/>
            <person name="Tu Z.J."/>
            <person name="Steffenson B.J."/>
            <person name="Salamov A."/>
            <person name="Sun H."/>
            <person name="Lowry S."/>
            <person name="LaButti K."/>
            <person name="Han J."/>
            <person name="Copeland A."/>
            <person name="Lindquist E."/>
            <person name="Barry K."/>
            <person name="Schmutz J."/>
            <person name="Baker S.E."/>
            <person name="Ciuffetti L.M."/>
            <person name="Grigoriev I.V."/>
            <person name="Zhong S."/>
            <person name="Turgeon B.G."/>
        </authorList>
    </citation>
    <scope>NUCLEOTIDE SEQUENCE [LARGE SCALE GENOMIC DNA]</scope>
    <source>
        <strain evidence="1 2">ATCC 44560</strain>
    </source>
</reference>